<organism evidence="1 2">
    <name type="scientific">Parascaris univalens</name>
    <name type="common">Nematode worm</name>
    <dbReference type="NCBI Taxonomy" id="6257"/>
    <lineage>
        <taxon>Eukaryota</taxon>
        <taxon>Metazoa</taxon>
        <taxon>Ecdysozoa</taxon>
        <taxon>Nematoda</taxon>
        <taxon>Chromadorea</taxon>
        <taxon>Rhabditida</taxon>
        <taxon>Spirurina</taxon>
        <taxon>Ascaridomorpha</taxon>
        <taxon>Ascaridoidea</taxon>
        <taxon>Ascarididae</taxon>
        <taxon>Parascaris</taxon>
    </lineage>
</organism>
<evidence type="ECO:0000313" key="1">
    <source>
        <dbReference type="Proteomes" id="UP000887569"/>
    </source>
</evidence>
<sequence>ATPDVEATSNFGIHLTYVLCSLTGETTVNTCCRVSAISTLQSALLYPRRKKIMAQPAYADEYNPHPSTASKFCILVFDGRTKNHIQFPMITTGSCCSYRYKIKPLLFSKICHKYLASIEVVRRL</sequence>
<protein>
    <submittedName>
        <fullName evidence="2">Uncharacterized protein</fullName>
    </submittedName>
</protein>
<dbReference type="WBParaSite" id="PgR132X_g013_t02">
    <property type="protein sequence ID" value="PgR132X_g013_t02"/>
    <property type="gene ID" value="PgR132X_g013"/>
</dbReference>
<dbReference type="Proteomes" id="UP000887569">
    <property type="component" value="Unplaced"/>
</dbReference>
<proteinExistence type="predicted"/>
<dbReference type="AlphaFoldDB" id="A0A915CDD3"/>
<accession>A0A915CDD3</accession>
<name>A0A915CDD3_PARUN</name>
<keyword evidence="1" id="KW-1185">Reference proteome</keyword>
<evidence type="ECO:0000313" key="2">
    <source>
        <dbReference type="WBParaSite" id="PgR132X_g013_t02"/>
    </source>
</evidence>
<reference evidence="2" key="1">
    <citation type="submission" date="2022-11" db="UniProtKB">
        <authorList>
            <consortium name="WormBaseParasite"/>
        </authorList>
    </citation>
    <scope>IDENTIFICATION</scope>
</reference>